<proteinExistence type="evidence at transcript level"/>
<evidence type="ECO:0000256" key="5">
    <source>
        <dbReference type="ARBA" id="ARBA00023136"/>
    </source>
</evidence>
<dbReference type="PANTHER" id="PTHR42643">
    <property type="entry name" value="IONOTROPIC RECEPTOR 20A-RELATED"/>
    <property type="match status" value="1"/>
</dbReference>
<evidence type="ECO:0000256" key="4">
    <source>
        <dbReference type="ARBA" id="ARBA00022989"/>
    </source>
</evidence>
<dbReference type="EMBL" id="MN171110">
    <property type="protein sequence ID" value="QNS36190.1"/>
    <property type="molecule type" value="mRNA"/>
</dbReference>
<name>A0A7H1DH64_MYTSE</name>
<feature type="transmembrane region" description="Helical" evidence="8">
    <location>
        <begin position="610"/>
        <end position="635"/>
    </location>
</feature>
<reference evidence="11" key="1">
    <citation type="submission" date="2019-07" db="EMBL/GenBank/DDBJ databases">
        <authorList>
            <person name="Tang R."/>
            <person name="Jiang N.-J."/>
            <person name="Ning C."/>
            <person name="Li G.-C."/>
            <person name="Huang L.-Q."/>
            <person name="Wang C.-Z."/>
        </authorList>
    </citation>
    <scope>NUCLEOTIDE SEQUENCE</scope>
</reference>
<dbReference type="GO" id="GO:0005886">
    <property type="term" value="C:plasma membrane"/>
    <property type="evidence" value="ECO:0007669"/>
    <property type="project" value="UniProtKB-SubCell"/>
</dbReference>
<dbReference type="Gene3D" id="1.10.287.70">
    <property type="match status" value="1"/>
</dbReference>
<evidence type="ECO:0000256" key="1">
    <source>
        <dbReference type="ARBA" id="ARBA00004651"/>
    </source>
</evidence>
<organism evidence="11">
    <name type="scientific">Mythimna separata</name>
    <name type="common">Oriental armyworm</name>
    <name type="synonym">Pseudaletia separata</name>
    <dbReference type="NCBI Taxonomy" id="271217"/>
    <lineage>
        <taxon>Eukaryota</taxon>
        <taxon>Metazoa</taxon>
        <taxon>Ecdysozoa</taxon>
        <taxon>Arthropoda</taxon>
        <taxon>Hexapoda</taxon>
        <taxon>Insecta</taxon>
        <taxon>Pterygota</taxon>
        <taxon>Neoptera</taxon>
        <taxon>Endopterygota</taxon>
        <taxon>Lepidoptera</taxon>
        <taxon>Glossata</taxon>
        <taxon>Ditrysia</taxon>
        <taxon>Noctuoidea</taxon>
        <taxon>Noctuidae</taxon>
        <taxon>Noctuinae</taxon>
        <taxon>Hadenini</taxon>
        <taxon>Mythimna</taxon>
    </lineage>
</organism>
<feature type="transmembrane region" description="Helical" evidence="8">
    <location>
        <begin position="421"/>
        <end position="446"/>
    </location>
</feature>
<evidence type="ECO:0000259" key="10">
    <source>
        <dbReference type="Pfam" id="PF24576"/>
    </source>
</evidence>
<dbReference type="InterPro" id="IPR057074">
    <property type="entry name" value="IR75A_N"/>
</dbReference>
<keyword evidence="7" id="KW-0325">Glycoprotein</keyword>
<dbReference type="Pfam" id="PF24576">
    <property type="entry name" value="IR75A_N"/>
    <property type="match status" value="1"/>
</dbReference>
<feature type="domain" description="Ionotropic receptor 75a N-terminal" evidence="10">
    <location>
        <begin position="21"/>
        <end position="231"/>
    </location>
</feature>
<evidence type="ECO:0000256" key="6">
    <source>
        <dbReference type="ARBA" id="ARBA00023170"/>
    </source>
</evidence>
<evidence type="ECO:0000256" key="2">
    <source>
        <dbReference type="ARBA" id="ARBA00022475"/>
    </source>
</evidence>
<dbReference type="PANTHER" id="PTHR42643:SF32">
    <property type="entry name" value="IONOTROPIC RECEPTOR 31A, ISOFORM C-RELATED"/>
    <property type="match status" value="1"/>
</dbReference>
<keyword evidence="3 8" id="KW-0812">Transmembrane</keyword>
<dbReference type="InterPro" id="IPR052192">
    <property type="entry name" value="Insect_Ionotropic_Sensory_Rcpt"/>
</dbReference>
<accession>A0A7H1DH64</accession>
<comment type="subcellular location">
    <subcellularLocation>
        <location evidence="1">Cell membrane</location>
        <topology evidence="1">Multi-pass membrane protein</topology>
    </subcellularLocation>
</comment>
<keyword evidence="5 8" id="KW-0472">Membrane</keyword>
<keyword evidence="6 11" id="KW-0675">Receptor</keyword>
<dbReference type="SUPFAM" id="SSF53850">
    <property type="entry name" value="Periplasmic binding protein-like II"/>
    <property type="match status" value="1"/>
</dbReference>
<sequence length="651" mass="73959">MWYKTILMLIFPYLILGLDQNDLKFAIDYFKYRDVKFVCLLTCENDISWTLQFSKLSAHHMMAVTGTTIDNSLMNYNRVENCLQSRLYPVGVVIDTGCEKSEGVMNFVSENMWFDSNHKWLLINNDEAETESNNDTYINTIMFDNDRNATLIDKLDNLNISVDADIVLASRDNASYTLHDIYNFGKIQGGNLIVHEVGSWDEDNGLNLDINLNGYKYYRRWDFQNITMRMILVAQPAPKHLDLELLAGPSPVPGVAMITQTCATVLYEVAVMHNIKYFPTITDRWIGTNERNSSKVVSNSLYFREQDLSPVIRFLKSVQENSDVLSPSLTAIETRYYYRIPTVGPGKFENQFLRPLSPTAWWAVIAVSGLCAALLLLSALLEQRPSSVQYAVFSVVASICQQFFQDIDDSGTKRSSTARQVTILVTGLSCVLIYNYYTSSVVSWLLNGPPPSINSLRELLESPLELIYEDIGYTRSWLQTPTYYFNKRNALIEDELRKKKVFNKKKDAPLLVDLVEGIKMVQRGGYAYHTEVNSANALISQTFTQDELCELGSLQSMEKTVLFPVLQKHSPFKEFMTWSLMRLSEQGIVPCIQIRRSSFEVKCEGSSPRALALGGAAPAFILLAGGYMMATLIMLCERMVYKMKHSHDTPN</sequence>
<keyword evidence="4 8" id="KW-1133">Transmembrane helix</keyword>
<dbReference type="AlphaFoldDB" id="A0A7H1DH64"/>
<feature type="transmembrane region" description="Helical" evidence="8">
    <location>
        <begin position="360"/>
        <end position="381"/>
    </location>
</feature>
<feature type="signal peptide" evidence="9">
    <location>
        <begin position="1"/>
        <end position="17"/>
    </location>
</feature>
<evidence type="ECO:0000256" key="7">
    <source>
        <dbReference type="ARBA" id="ARBA00023180"/>
    </source>
</evidence>
<keyword evidence="2" id="KW-1003">Cell membrane</keyword>
<keyword evidence="9" id="KW-0732">Signal</keyword>
<evidence type="ECO:0000256" key="8">
    <source>
        <dbReference type="SAM" id="Phobius"/>
    </source>
</evidence>
<evidence type="ECO:0000256" key="3">
    <source>
        <dbReference type="ARBA" id="ARBA00022692"/>
    </source>
</evidence>
<feature type="chain" id="PRO_5028887890" evidence="9">
    <location>
        <begin position="18"/>
        <end position="651"/>
    </location>
</feature>
<protein>
    <submittedName>
        <fullName evidence="11">Ionotropic receptor 75c</fullName>
    </submittedName>
</protein>
<evidence type="ECO:0000313" key="11">
    <source>
        <dbReference type="EMBL" id="QNS36190.1"/>
    </source>
</evidence>
<evidence type="ECO:0000256" key="9">
    <source>
        <dbReference type="SAM" id="SignalP"/>
    </source>
</evidence>